<name>A0A165N2P5_9AGAM</name>
<evidence type="ECO:0000313" key="2">
    <source>
        <dbReference type="Proteomes" id="UP000076761"/>
    </source>
</evidence>
<dbReference type="EMBL" id="KV425650">
    <property type="protein sequence ID" value="KZT19097.1"/>
    <property type="molecule type" value="Genomic_DNA"/>
</dbReference>
<proteinExistence type="predicted"/>
<reference evidence="1 2" key="1">
    <citation type="journal article" date="2016" name="Mol. Biol. Evol.">
        <title>Comparative Genomics of Early-Diverging Mushroom-Forming Fungi Provides Insights into the Origins of Lignocellulose Decay Capabilities.</title>
        <authorList>
            <person name="Nagy L.G."/>
            <person name="Riley R."/>
            <person name="Tritt A."/>
            <person name="Adam C."/>
            <person name="Daum C."/>
            <person name="Floudas D."/>
            <person name="Sun H."/>
            <person name="Yadav J.S."/>
            <person name="Pangilinan J."/>
            <person name="Larsson K.H."/>
            <person name="Matsuura K."/>
            <person name="Barry K."/>
            <person name="Labutti K."/>
            <person name="Kuo R."/>
            <person name="Ohm R.A."/>
            <person name="Bhattacharya S.S."/>
            <person name="Shirouzu T."/>
            <person name="Yoshinaga Y."/>
            <person name="Martin F.M."/>
            <person name="Grigoriev I.V."/>
            <person name="Hibbett D.S."/>
        </authorList>
    </citation>
    <scope>NUCLEOTIDE SEQUENCE [LARGE SCALE GENOMIC DNA]</scope>
    <source>
        <strain evidence="1 2">HHB14362 ss-1</strain>
    </source>
</reference>
<protein>
    <submittedName>
        <fullName evidence="1">Uncharacterized protein</fullName>
    </submittedName>
</protein>
<dbReference type="AlphaFoldDB" id="A0A165N2P5"/>
<dbReference type="Proteomes" id="UP000076761">
    <property type="component" value="Unassembled WGS sequence"/>
</dbReference>
<dbReference type="InParanoid" id="A0A165N2P5"/>
<keyword evidence="2" id="KW-1185">Reference proteome</keyword>
<sequence length="53" mass="6022">MSICFLVIIVIIVLIVLLFVSSTAATVLDFHKNQFIKPRDFFGKIRVDPRASE</sequence>
<evidence type="ECO:0000313" key="1">
    <source>
        <dbReference type="EMBL" id="KZT19097.1"/>
    </source>
</evidence>
<organism evidence="1 2">
    <name type="scientific">Neolentinus lepideus HHB14362 ss-1</name>
    <dbReference type="NCBI Taxonomy" id="1314782"/>
    <lineage>
        <taxon>Eukaryota</taxon>
        <taxon>Fungi</taxon>
        <taxon>Dikarya</taxon>
        <taxon>Basidiomycota</taxon>
        <taxon>Agaricomycotina</taxon>
        <taxon>Agaricomycetes</taxon>
        <taxon>Gloeophyllales</taxon>
        <taxon>Gloeophyllaceae</taxon>
        <taxon>Neolentinus</taxon>
    </lineage>
</organism>
<gene>
    <name evidence="1" type="ORF">NEOLEDRAFT_1142524</name>
</gene>
<accession>A0A165N2P5</accession>